<feature type="region of interest" description="Disordered" evidence="1">
    <location>
        <begin position="1"/>
        <end position="62"/>
    </location>
</feature>
<dbReference type="EMBL" id="JAUKUD010000001">
    <property type="protein sequence ID" value="KAK0754010.1"/>
    <property type="molecule type" value="Genomic_DNA"/>
</dbReference>
<keyword evidence="3" id="KW-1185">Reference proteome</keyword>
<comment type="caution">
    <text evidence="2">The sequence shown here is derived from an EMBL/GenBank/DDBJ whole genome shotgun (WGS) entry which is preliminary data.</text>
</comment>
<evidence type="ECO:0000313" key="2">
    <source>
        <dbReference type="EMBL" id="KAK0754010.1"/>
    </source>
</evidence>
<evidence type="ECO:0000313" key="3">
    <source>
        <dbReference type="Proteomes" id="UP001172155"/>
    </source>
</evidence>
<feature type="compositionally biased region" description="Basic and acidic residues" evidence="1">
    <location>
        <begin position="1"/>
        <end position="16"/>
    </location>
</feature>
<feature type="region of interest" description="Disordered" evidence="1">
    <location>
        <begin position="461"/>
        <end position="502"/>
    </location>
</feature>
<dbReference type="AlphaFoldDB" id="A0AA40FA53"/>
<protein>
    <submittedName>
        <fullName evidence="2">Uncharacterized protein</fullName>
    </submittedName>
</protein>
<accession>A0AA40FA53</accession>
<name>A0AA40FA53_9PEZI</name>
<gene>
    <name evidence="2" type="ORF">B0T18DRAFT_453689</name>
</gene>
<feature type="compositionally biased region" description="Low complexity" evidence="1">
    <location>
        <begin position="297"/>
        <end position="310"/>
    </location>
</feature>
<feature type="region of interest" description="Disordered" evidence="1">
    <location>
        <begin position="291"/>
        <end position="421"/>
    </location>
</feature>
<organism evidence="2 3">
    <name type="scientific">Schizothecium vesticola</name>
    <dbReference type="NCBI Taxonomy" id="314040"/>
    <lineage>
        <taxon>Eukaryota</taxon>
        <taxon>Fungi</taxon>
        <taxon>Dikarya</taxon>
        <taxon>Ascomycota</taxon>
        <taxon>Pezizomycotina</taxon>
        <taxon>Sordariomycetes</taxon>
        <taxon>Sordariomycetidae</taxon>
        <taxon>Sordariales</taxon>
        <taxon>Schizotheciaceae</taxon>
        <taxon>Schizothecium</taxon>
    </lineage>
</organism>
<reference evidence="2" key="1">
    <citation type="submission" date="2023-06" db="EMBL/GenBank/DDBJ databases">
        <title>Genome-scale phylogeny and comparative genomics of the fungal order Sordariales.</title>
        <authorList>
            <consortium name="Lawrence Berkeley National Laboratory"/>
            <person name="Hensen N."/>
            <person name="Bonometti L."/>
            <person name="Westerberg I."/>
            <person name="Brannstrom I.O."/>
            <person name="Guillou S."/>
            <person name="Cros-Aarteil S."/>
            <person name="Calhoun S."/>
            <person name="Haridas S."/>
            <person name="Kuo A."/>
            <person name="Mondo S."/>
            <person name="Pangilinan J."/>
            <person name="Riley R."/>
            <person name="LaButti K."/>
            <person name="Andreopoulos B."/>
            <person name="Lipzen A."/>
            <person name="Chen C."/>
            <person name="Yanf M."/>
            <person name="Daum C."/>
            <person name="Ng V."/>
            <person name="Clum A."/>
            <person name="Steindorff A."/>
            <person name="Ohm R."/>
            <person name="Martin F."/>
            <person name="Silar P."/>
            <person name="Natvig D."/>
            <person name="Lalanne C."/>
            <person name="Gautier V."/>
            <person name="Ament-velasquez S.L."/>
            <person name="Kruys A."/>
            <person name="Hutchinson M.I."/>
            <person name="Powell A.J."/>
            <person name="Barry K."/>
            <person name="Miller A.N."/>
            <person name="Grigoriev I.V."/>
            <person name="Debuchy R."/>
            <person name="Gladieux P."/>
            <person name="Thoren M.H."/>
            <person name="Johannesson H."/>
        </authorList>
    </citation>
    <scope>NUCLEOTIDE SEQUENCE</scope>
    <source>
        <strain evidence="2">SMH3187-1</strain>
    </source>
</reference>
<sequence length="666" mass="71067">MEEMKNDPDKDVESKRPATPTISVVSDLLGGTSDNPILLDSTPAGVQESRHETDNNRGCSVGRAVSRVPKALHFRSPPGPRVVLVKRESGKKSEAPSSTPIVVRLGTGSTSHPDEQGNQRLTRQAQGLVSHGDNGNSSTHAIGARSRGSLVMSVLGDPVGFPRFSPFTAVASARIACEETLGNFQGGRTAPPPPPSLIPSAPALAAPAMAALAVAVPMFDGPELAVPELAVPTVTAPTVAVPAVAVTEPAVPTLAAPAMVPLRSTIFGLSSLAVTAPIPSEFAAGTPGPGVLVPAIGTPESATPSSTSSGPGSGPVPGPVRQPRRLILRVKVPPSSLARVTETTTIPTSRKRAPSNDLYTATPRRRPPPPTAGVNEPRCHPRRGSGPEPDRRHREPTTPDSEAALWDMSGDEGIPSQTQTQTQRVVRLYRRMYGSRITEGEVPECEEIPEEYEGAALVAGGSQAAEPGSPRGGLRLSPLTWGSPEPEEREAADKGEMPEDGMDIDVSSGTCVAPDPIPPYTLNTFFQTHERIRRSGIEFLNPPSNPSQNIPVGFFEWSLSQFPSHHRRGGWHPANELSPLELDTVSRDFELYEEMKGAWDDRAKLMRGLAGAEGEALELLWTAYRIRIGRLGFWEYEMSQSRRWFMERKGEMVGAGGDDVEMGGEE</sequence>
<feature type="compositionally biased region" description="Basic and acidic residues" evidence="1">
    <location>
        <begin position="388"/>
        <end position="397"/>
    </location>
</feature>
<feature type="region of interest" description="Disordered" evidence="1">
    <location>
        <begin position="87"/>
        <end position="117"/>
    </location>
</feature>
<dbReference type="Proteomes" id="UP001172155">
    <property type="component" value="Unassembled WGS sequence"/>
</dbReference>
<evidence type="ECO:0000256" key="1">
    <source>
        <dbReference type="SAM" id="MobiDB-lite"/>
    </source>
</evidence>
<proteinExistence type="predicted"/>